<dbReference type="RefSeq" id="WP_022769198.1">
    <property type="nucleotide sequence ID" value="NC_022575.1"/>
</dbReference>
<evidence type="ECO:0000313" key="3">
    <source>
        <dbReference type="Proteomes" id="UP000017119"/>
    </source>
</evidence>
<keyword evidence="3" id="KW-1185">Reference proteome</keyword>
<accession>U5NFE6</accession>
<name>U5NFE6_9MOLU</name>
<organism evidence="2 3">
    <name type="scientific">Mycoplasma parvum str. Indiana</name>
    <dbReference type="NCBI Taxonomy" id="1403316"/>
    <lineage>
        <taxon>Bacteria</taxon>
        <taxon>Bacillati</taxon>
        <taxon>Mycoplasmatota</taxon>
        <taxon>Mollicutes</taxon>
        <taxon>Mycoplasmataceae</taxon>
        <taxon>Mycoplasma</taxon>
    </lineage>
</organism>
<dbReference type="EMBL" id="CP006771">
    <property type="protein sequence ID" value="AGX88943.1"/>
    <property type="molecule type" value="Genomic_DNA"/>
</dbReference>
<feature type="coiled-coil region" evidence="1">
    <location>
        <begin position="13"/>
        <end position="40"/>
    </location>
</feature>
<dbReference type="PATRIC" id="fig|1403316.3.peg.153"/>
<protein>
    <recommendedName>
        <fullName evidence="4">Type I restriction modification DNA specificity domain-containing protein</fullName>
    </recommendedName>
</protein>
<sequence>MDLKIIIPEDKILEKFNNICEDIQLKIENLNKGIEKFEKIKNGLFKMIFNQKIQIF</sequence>
<gene>
    <name evidence="2" type="ORF">PRV_00890</name>
</gene>
<reference evidence="2 3" key="1">
    <citation type="journal article" date="2013" name="Genome Announc.">
        <title>Genome Sequence of Mycoplasma parvum (Formerly Eperythrozoon parvum), a Diminutive Hemoplasma of the Pig.</title>
        <authorList>
            <person name="do Nascimento N.C."/>
            <person name="Dos Santos A.P."/>
            <person name="Chu Y."/>
            <person name="Guimaraes A.M."/>
            <person name="Pagliaro A."/>
            <person name="Messick J.B."/>
        </authorList>
    </citation>
    <scope>NUCLEOTIDE SEQUENCE [LARGE SCALE GENOMIC DNA]</scope>
    <source>
        <strain evidence="2 3">Indiana</strain>
    </source>
</reference>
<evidence type="ECO:0000256" key="1">
    <source>
        <dbReference type="SAM" id="Coils"/>
    </source>
</evidence>
<evidence type="ECO:0000313" key="2">
    <source>
        <dbReference type="EMBL" id="AGX88943.1"/>
    </source>
</evidence>
<evidence type="ECO:0008006" key="4">
    <source>
        <dbReference type="Google" id="ProtNLM"/>
    </source>
</evidence>
<dbReference type="KEGG" id="mpv:PRV_00890"/>
<keyword evidence="1" id="KW-0175">Coiled coil</keyword>
<dbReference type="SUPFAM" id="SSF116734">
    <property type="entry name" value="DNA methylase specificity domain"/>
    <property type="match status" value="1"/>
</dbReference>
<proteinExistence type="predicted"/>
<dbReference type="AlphaFoldDB" id="U5NFE6"/>
<dbReference type="STRING" id="1403316.PRV_00890"/>
<dbReference type="Proteomes" id="UP000017119">
    <property type="component" value="Chromosome"/>
</dbReference>
<dbReference type="HOGENOM" id="CLU_122814_2_0_14"/>